<evidence type="ECO:0000313" key="2">
    <source>
        <dbReference type="Proteomes" id="UP000324507"/>
    </source>
</evidence>
<protein>
    <submittedName>
        <fullName evidence="1">Uncharacterized protein</fullName>
    </submittedName>
</protein>
<evidence type="ECO:0000313" key="1">
    <source>
        <dbReference type="EMBL" id="QEU08195.1"/>
    </source>
</evidence>
<dbReference type="AlphaFoldDB" id="A0A5P2QQP5"/>
<proteinExistence type="predicted"/>
<organism evidence="1 2">
    <name type="scientific">Paracoccus yeei</name>
    <dbReference type="NCBI Taxonomy" id="147645"/>
    <lineage>
        <taxon>Bacteria</taxon>
        <taxon>Pseudomonadati</taxon>
        <taxon>Pseudomonadota</taxon>
        <taxon>Alphaproteobacteria</taxon>
        <taxon>Rhodobacterales</taxon>
        <taxon>Paracoccaceae</taxon>
        <taxon>Paracoccus</taxon>
    </lineage>
</organism>
<dbReference type="Proteomes" id="UP000324507">
    <property type="component" value="Chromosome"/>
</dbReference>
<sequence length="69" mass="7550">MNRLEYDDNGKLDEVVADGGMHLERISDGVWFLAGQRLDGSQVVVYLTGKVDLVEEWPAQTEGGGLNGE</sequence>
<name>A0A5P2QQP5_9RHOB</name>
<accession>A0A5P2QQP5</accession>
<reference evidence="1 2" key="1">
    <citation type="submission" date="2019-09" db="EMBL/GenBank/DDBJ databases">
        <title>FDA dAtabase for Regulatory Grade micrObial Sequences (FDA-ARGOS): Supporting development and validation of Infectious Disease Dx tests.</title>
        <authorList>
            <person name="Sciortino C."/>
            <person name="Tallon L."/>
            <person name="Sadzewicz L."/>
            <person name="Vavikolanu K."/>
            <person name="Mehta A."/>
            <person name="Aluvathingal J."/>
            <person name="Nadendla S."/>
            <person name="Nandy P."/>
            <person name="Geyer C."/>
            <person name="Yan Y."/>
            <person name="Sichtig H."/>
        </authorList>
    </citation>
    <scope>NUCLEOTIDE SEQUENCE [LARGE SCALE GENOMIC DNA]</scope>
    <source>
        <strain evidence="1 2">FDAARGOS_643</strain>
    </source>
</reference>
<dbReference type="EMBL" id="CP044081">
    <property type="protein sequence ID" value="QEU08195.1"/>
    <property type="molecule type" value="Genomic_DNA"/>
</dbReference>
<dbReference type="RefSeq" id="WP_150350384.1">
    <property type="nucleotide sequence ID" value="NZ_CP044081.1"/>
</dbReference>
<gene>
    <name evidence="1" type="ORF">FOB51_09385</name>
</gene>